<name>A0A972VVB3_9GAMM</name>
<dbReference type="InterPro" id="IPR052165">
    <property type="entry name" value="Membrane_assoc_protease"/>
</dbReference>
<keyword evidence="3 5" id="KW-1133">Transmembrane helix</keyword>
<keyword evidence="2 5" id="KW-0812">Transmembrane</keyword>
<evidence type="ECO:0000313" key="8">
    <source>
        <dbReference type="Proteomes" id="UP000754644"/>
    </source>
</evidence>
<comment type="subcellular location">
    <subcellularLocation>
        <location evidence="1">Membrane</location>
        <topology evidence="1">Multi-pass membrane protein</topology>
    </subcellularLocation>
</comment>
<reference evidence="7" key="1">
    <citation type="submission" date="2020-05" db="EMBL/GenBank/DDBJ databases">
        <title>Sulfur intermediates as new biogeochemical hubs in an aquatic model microbial ecosystem.</title>
        <authorList>
            <person name="Vigneron A."/>
        </authorList>
    </citation>
    <scope>NUCLEOTIDE SEQUENCE</scope>
    <source>
        <strain evidence="7">Bin.250</strain>
    </source>
</reference>
<evidence type="ECO:0000256" key="5">
    <source>
        <dbReference type="SAM" id="Phobius"/>
    </source>
</evidence>
<sequence>MNILIDPIYWAVAGGVLMLAELIVPGGIVFFLGASCQIVAAALWLGFISTWVASLTLFFIASLALIFLLRSLFARFVEGDFTVANTEEILDVINQVVSVVEPIGPGPQAGVVDFRGTRWRALSDGVRIPAGEQVKIVARENTTIIVIPLIT</sequence>
<evidence type="ECO:0000256" key="3">
    <source>
        <dbReference type="ARBA" id="ARBA00022989"/>
    </source>
</evidence>
<proteinExistence type="predicted"/>
<accession>A0A972VVB3</accession>
<evidence type="ECO:0000256" key="4">
    <source>
        <dbReference type="ARBA" id="ARBA00023136"/>
    </source>
</evidence>
<dbReference type="AlphaFoldDB" id="A0A972VVB3"/>
<dbReference type="Pfam" id="PF01957">
    <property type="entry name" value="NfeD"/>
    <property type="match status" value="1"/>
</dbReference>
<evidence type="ECO:0000256" key="1">
    <source>
        <dbReference type="ARBA" id="ARBA00004141"/>
    </source>
</evidence>
<evidence type="ECO:0000259" key="6">
    <source>
        <dbReference type="Pfam" id="PF01957"/>
    </source>
</evidence>
<dbReference type="PANTHER" id="PTHR33507:SF3">
    <property type="entry name" value="INNER MEMBRANE PROTEIN YBBJ"/>
    <property type="match status" value="1"/>
</dbReference>
<dbReference type="Proteomes" id="UP000754644">
    <property type="component" value="Unassembled WGS sequence"/>
</dbReference>
<gene>
    <name evidence="7" type="ORF">HQ497_02625</name>
</gene>
<dbReference type="Gene3D" id="2.40.50.140">
    <property type="entry name" value="Nucleic acid-binding proteins"/>
    <property type="match status" value="1"/>
</dbReference>
<dbReference type="EMBL" id="JABMOJ010000092">
    <property type="protein sequence ID" value="NQV64236.1"/>
    <property type="molecule type" value="Genomic_DNA"/>
</dbReference>
<dbReference type="InterPro" id="IPR012340">
    <property type="entry name" value="NA-bd_OB-fold"/>
</dbReference>
<dbReference type="PANTHER" id="PTHR33507">
    <property type="entry name" value="INNER MEMBRANE PROTEIN YBBJ"/>
    <property type="match status" value="1"/>
</dbReference>
<dbReference type="SUPFAM" id="SSF141322">
    <property type="entry name" value="NfeD domain-like"/>
    <property type="match status" value="1"/>
</dbReference>
<keyword evidence="4 5" id="KW-0472">Membrane</keyword>
<evidence type="ECO:0000256" key="2">
    <source>
        <dbReference type="ARBA" id="ARBA00022692"/>
    </source>
</evidence>
<dbReference type="GO" id="GO:0005886">
    <property type="term" value="C:plasma membrane"/>
    <property type="evidence" value="ECO:0007669"/>
    <property type="project" value="TreeGrafter"/>
</dbReference>
<organism evidence="7 8">
    <name type="scientific">SAR86 cluster bacterium</name>
    <dbReference type="NCBI Taxonomy" id="2030880"/>
    <lineage>
        <taxon>Bacteria</taxon>
        <taxon>Pseudomonadati</taxon>
        <taxon>Pseudomonadota</taxon>
        <taxon>Gammaproteobacteria</taxon>
        <taxon>SAR86 cluster</taxon>
    </lineage>
</organism>
<dbReference type="InterPro" id="IPR002810">
    <property type="entry name" value="NfeD-like_C"/>
</dbReference>
<protein>
    <submittedName>
        <fullName evidence="7">NfeD family protein</fullName>
    </submittedName>
</protein>
<comment type="caution">
    <text evidence="7">The sequence shown here is derived from an EMBL/GenBank/DDBJ whole genome shotgun (WGS) entry which is preliminary data.</text>
</comment>
<feature type="transmembrane region" description="Helical" evidence="5">
    <location>
        <begin position="38"/>
        <end position="69"/>
    </location>
</feature>
<feature type="domain" description="NfeD-like C-terminal" evidence="6">
    <location>
        <begin position="93"/>
        <end position="146"/>
    </location>
</feature>
<feature type="transmembrane region" description="Helical" evidence="5">
    <location>
        <begin position="7"/>
        <end position="32"/>
    </location>
</feature>
<evidence type="ECO:0000313" key="7">
    <source>
        <dbReference type="EMBL" id="NQV64236.1"/>
    </source>
</evidence>